<dbReference type="InterPro" id="IPR037914">
    <property type="entry name" value="SpoVT-AbrB_sf"/>
</dbReference>
<dbReference type="Gene3D" id="3.10.20.860">
    <property type="match status" value="1"/>
</dbReference>
<proteinExistence type="predicted"/>
<protein>
    <recommendedName>
        <fullName evidence="3">SpoVT-AbrB domain-containing protein</fullName>
    </recommendedName>
</protein>
<dbReference type="SUPFAM" id="SSF89447">
    <property type="entry name" value="AbrB/MazE/MraZ-like"/>
    <property type="match status" value="1"/>
</dbReference>
<comment type="caution">
    <text evidence="1">The sequence shown here is derived from an EMBL/GenBank/DDBJ whole genome shotgun (WGS) entry which is preliminary data.</text>
</comment>
<reference evidence="1 2" key="1">
    <citation type="journal article" date="2016" name="Nat. Commun.">
        <title>Thousands of microbial genomes shed light on interconnected biogeochemical processes in an aquifer system.</title>
        <authorList>
            <person name="Anantharaman K."/>
            <person name="Brown C.T."/>
            <person name="Hug L.A."/>
            <person name="Sharon I."/>
            <person name="Castelle C.J."/>
            <person name="Probst A.J."/>
            <person name="Thomas B.C."/>
            <person name="Singh A."/>
            <person name="Wilkins M.J."/>
            <person name="Karaoz U."/>
            <person name="Brodie E.L."/>
            <person name="Williams K.H."/>
            <person name="Hubbard S.S."/>
            <person name="Banfield J.F."/>
        </authorList>
    </citation>
    <scope>NUCLEOTIDE SEQUENCE [LARGE SCALE GENOMIC DNA]</scope>
</reference>
<accession>A0A1F6V4V2</accession>
<sequence>MTKCYMCEQGMLKKEKVPYTLLGELIGHFEAEVCTQCKEVFFSEEISKKITEVTKAKGLWGISARTKIGEAGNTLDVRLPKRIIELMDLEKGTEVLVYPVSKKKLIVEI</sequence>
<dbReference type="Proteomes" id="UP000178700">
    <property type="component" value="Unassembled WGS sequence"/>
</dbReference>
<organism evidence="1 2">
    <name type="scientific">Candidatus Nomurabacteria bacterium RIFCSPHIGHO2_01_FULL_39_10</name>
    <dbReference type="NCBI Taxonomy" id="1801733"/>
    <lineage>
        <taxon>Bacteria</taxon>
        <taxon>Candidatus Nomuraibacteriota</taxon>
    </lineage>
</organism>
<dbReference type="AlphaFoldDB" id="A0A1F6V4V2"/>
<dbReference type="Gene3D" id="2.10.260.10">
    <property type="match status" value="1"/>
</dbReference>
<name>A0A1F6V4V2_9BACT</name>
<evidence type="ECO:0000313" key="1">
    <source>
        <dbReference type="EMBL" id="OGI64474.1"/>
    </source>
</evidence>
<gene>
    <name evidence="1" type="ORF">A2642_01765</name>
</gene>
<evidence type="ECO:0000313" key="2">
    <source>
        <dbReference type="Proteomes" id="UP000178700"/>
    </source>
</evidence>
<dbReference type="EMBL" id="MFTJ01000050">
    <property type="protein sequence ID" value="OGI64474.1"/>
    <property type="molecule type" value="Genomic_DNA"/>
</dbReference>
<evidence type="ECO:0008006" key="3">
    <source>
        <dbReference type="Google" id="ProtNLM"/>
    </source>
</evidence>